<dbReference type="AlphaFoldDB" id="A0A9P5UGC0"/>
<protein>
    <submittedName>
        <fullName evidence="1">Uncharacterized protein</fullName>
    </submittedName>
</protein>
<dbReference type="SUPFAM" id="SSF52047">
    <property type="entry name" value="RNI-like"/>
    <property type="match status" value="1"/>
</dbReference>
<proteinExistence type="predicted"/>
<name>A0A9P5UGC0_9AGAR</name>
<dbReference type="Proteomes" id="UP000772434">
    <property type="component" value="Unassembled WGS sequence"/>
</dbReference>
<keyword evidence="2" id="KW-1185">Reference proteome</keyword>
<organism evidence="1 2">
    <name type="scientific">Rhodocollybia butyracea</name>
    <dbReference type="NCBI Taxonomy" id="206335"/>
    <lineage>
        <taxon>Eukaryota</taxon>
        <taxon>Fungi</taxon>
        <taxon>Dikarya</taxon>
        <taxon>Basidiomycota</taxon>
        <taxon>Agaricomycotina</taxon>
        <taxon>Agaricomycetes</taxon>
        <taxon>Agaricomycetidae</taxon>
        <taxon>Agaricales</taxon>
        <taxon>Marasmiineae</taxon>
        <taxon>Omphalotaceae</taxon>
        <taxon>Rhodocollybia</taxon>
    </lineage>
</organism>
<accession>A0A9P5UGC0</accession>
<sequence>MIVERPLPVTILRGITPHPDIGNGVLNHARLTSKRIYAIHSDSLVWREIYLPDCKLALQFIRLLLRKPHQARLVQKLVLRPNYFRIATEKRLEDERELARAVELLAPHIPNLEMFVWDGIEIPFSAMWASLRLGCPLLKKIGVNLGVEPLDPDSELFAFSDLTSFSLTSEIHYKCLPIGLDEKLPDSFWTMLERSPYLESLVIGEYGPTMRGGRYLDVSPIVHARWPDLHTLTLSYTNLGGSDAHRILFRAFLDAHHAGLRHLSCNKGDTSSVLEDFMQKREANLLPLLRYQRCTYLDEIHHQAPLQELVLTNRPLTGMHVGMFKQWQQELKGLKKLEIWFDFSSDVQKRREPHQVQYDQLKELRDVFAGSHRSLESFKLLVSTKWNETFRWDDLPLIIRHQETCPCSHRPLKYLEVWKVQKRREKMHDVPIQIALDEDINEASSLAPCKGPIRFSAPALKTVSLVACLAPWTTSHVGYKSGFWARVRAQRPVIGVDWTYNIQRWTDSDEPDLSRLNTSSLTTNLLPRLLRDKSPVENKSLKTVVTISTKQRRVEFFKRLPPVRENLHLVHGGGDRAIGRQGKKVVVGNGAREWRLFKLDSKVSLPWKKWLRLSSAENRLD</sequence>
<dbReference type="OrthoDB" id="2847287at2759"/>
<gene>
    <name evidence="1" type="ORF">BDP27DRAFT_1311012</name>
</gene>
<dbReference type="EMBL" id="JADNRY010000002">
    <property type="protein sequence ID" value="KAF9078229.1"/>
    <property type="molecule type" value="Genomic_DNA"/>
</dbReference>
<evidence type="ECO:0000313" key="2">
    <source>
        <dbReference type="Proteomes" id="UP000772434"/>
    </source>
</evidence>
<evidence type="ECO:0000313" key="1">
    <source>
        <dbReference type="EMBL" id="KAF9078229.1"/>
    </source>
</evidence>
<comment type="caution">
    <text evidence="1">The sequence shown here is derived from an EMBL/GenBank/DDBJ whole genome shotgun (WGS) entry which is preliminary data.</text>
</comment>
<reference evidence="1" key="1">
    <citation type="submission" date="2020-11" db="EMBL/GenBank/DDBJ databases">
        <authorList>
            <consortium name="DOE Joint Genome Institute"/>
            <person name="Ahrendt S."/>
            <person name="Riley R."/>
            <person name="Andreopoulos W."/>
            <person name="Labutti K."/>
            <person name="Pangilinan J."/>
            <person name="Ruiz-Duenas F.J."/>
            <person name="Barrasa J.M."/>
            <person name="Sanchez-Garcia M."/>
            <person name="Camarero S."/>
            <person name="Miyauchi S."/>
            <person name="Serrano A."/>
            <person name="Linde D."/>
            <person name="Babiker R."/>
            <person name="Drula E."/>
            <person name="Ayuso-Fernandez I."/>
            <person name="Pacheco R."/>
            <person name="Padilla G."/>
            <person name="Ferreira P."/>
            <person name="Barriuso J."/>
            <person name="Kellner H."/>
            <person name="Castanera R."/>
            <person name="Alfaro M."/>
            <person name="Ramirez L."/>
            <person name="Pisabarro A.G."/>
            <person name="Kuo A."/>
            <person name="Tritt A."/>
            <person name="Lipzen A."/>
            <person name="He G."/>
            <person name="Yan M."/>
            <person name="Ng V."/>
            <person name="Cullen D."/>
            <person name="Martin F."/>
            <person name="Rosso M.-N."/>
            <person name="Henrissat B."/>
            <person name="Hibbett D."/>
            <person name="Martinez A.T."/>
            <person name="Grigoriev I.V."/>
        </authorList>
    </citation>
    <scope>NUCLEOTIDE SEQUENCE</scope>
    <source>
        <strain evidence="1">AH 40177</strain>
    </source>
</reference>